<comment type="caution">
    <text evidence="2">The sequence shown here is derived from an EMBL/GenBank/DDBJ whole genome shotgun (WGS) entry which is preliminary data.</text>
</comment>
<keyword evidence="3" id="KW-1185">Reference proteome</keyword>
<feature type="chain" id="PRO_5020920813" evidence="1">
    <location>
        <begin position="26"/>
        <end position="401"/>
    </location>
</feature>
<dbReference type="AlphaFoldDB" id="A0A4R1L293"/>
<evidence type="ECO:0000256" key="1">
    <source>
        <dbReference type="SAM" id="SignalP"/>
    </source>
</evidence>
<protein>
    <submittedName>
        <fullName evidence="2">Uncharacterized protein DUF481</fullName>
    </submittedName>
</protein>
<dbReference type="EMBL" id="SMGK01000004">
    <property type="protein sequence ID" value="TCK72024.1"/>
    <property type="molecule type" value="Genomic_DNA"/>
</dbReference>
<dbReference type="InterPro" id="IPR007433">
    <property type="entry name" value="DUF481"/>
</dbReference>
<accession>A0A4R1L293</accession>
<keyword evidence="1" id="KW-0732">Signal</keyword>
<dbReference type="Proteomes" id="UP000295210">
    <property type="component" value="Unassembled WGS sequence"/>
</dbReference>
<evidence type="ECO:0000313" key="2">
    <source>
        <dbReference type="EMBL" id="TCK72024.1"/>
    </source>
</evidence>
<dbReference type="RefSeq" id="WP_131997463.1">
    <property type="nucleotide sequence ID" value="NZ_SMGK01000004.1"/>
</dbReference>
<sequence length="401" mass="43553">MLFSRKLHRRLLSAPGAALATVMFAGLLPAVAQKPKPQPDVLVLQNGDQLTGKFVREVGGTVTFHNDVVGDVSVPWAKIKELRTGQSMAVLKKGLHAGKKTPDSAIPEGTLSMQDEAIILTAPDGTALAPIPVADAQYVVDKVTLDKELRGHPNFFQGWNGSATAGATIVQATQNQYTFNGAMALSRTVPTVSWLNPRNRTTADFNGSFGKITQAAYTANGVTTPALTIKSAIYHADAERDEYFSRRFYALAQTAFDHNYALNLDLQQIYGAGIGFTAYKTPKQELNVLATIQYEKQLFLNALPGENQNLIGSTYSATYAAHLPKGMNFSQQVEFIPAYNNPHAYSATETNSLGLPVYKSLSLTVGTLDTYLNNPPAGLPPIKRNSFQFQTGVTYNIKSKY</sequence>
<dbReference type="OrthoDB" id="116089at2"/>
<proteinExistence type="predicted"/>
<organism evidence="2 3">
    <name type="scientific">Acidipila rosea</name>
    <dbReference type="NCBI Taxonomy" id="768535"/>
    <lineage>
        <taxon>Bacteria</taxon>
        <taxon>Pseudomonadati</taxon>
        <taxon>Acidobacteriota</taxon>
        <taxon>Terriglobia</taxon>
        <taxon>Terriglobales</taxon>
        <taxon>Acidobacteriaceae</taxon>
        <taxon>Acidipila</taxon>
    </lineage>
</organism>
<evidence type="ECO:0000313" key="3">
    <source>
        <dbReference type="Proteomes" id="UP000295210"/>
    </source>
</evidence>
<name>A0A4R1L293_9BACT</name>
<reference evidence="2 3" key="1">
    <citation type="submission" date="2019-03" db="EMBL/GenBank/DDBJ databases">
        <title>Genomic Encyclopedia of Type Strains, Phase IV (KMG-IV): sequencing the most valuable type-strain genomes for metagenomic binning, comparative biology and taxonomic classification.</title>
        <authorList>
            <person name="Goeker M."/>
        </authorList>
    </citation>
    <scope>NUCLEOTIDE SEQUENCE [LARGE SCALE GENOMIC DNA]</scope>
    <source>
        <strain evidence="2 3">DSM 103428</strain>
    </source>
</reference>
<feature type="signal peptide" evidence="1">
    <location>
        <begin position="1"/>
        <end position="25"/>
    </location>
</feature>
<gene>
    <name evidence="2" type="ORF">C7378_2656</name>
</gene>
<dbReference type="Pfam" id="PF04338">
    <property type="entry name" value="DUF481"/>
    <property type="match status" value="1"/>
</dbReference>